<protein>
    <submittedName>
        <fullName evidence="3">VQ domain-containing protein</fullName>
    </submittedName>
</protein>
<dbReference type="InterPro" id="IPR008889">
    <property type="entry name" value="VQ"/>
</dbReference>
<reference evidence="3" key="2">
    <citation type="submission" date="2023-05" db="EMBL/GenBank/DDBJ databases">
        <authorList>
            <person name="Schelkunov M.I."/>
        </authorList>
    </citation>
    <scope>NUCLEOTIDE SEQUENCE</scope>
    <source>
        <strain evidence="3">Hsosn_3</strain>
        <tissue evidence="3">Leaf</tissue>
    </source>
</reference>
<evidence type="ECO:0000313" key="3">
    <source>
        <dbReference type="EMBL" id="KAK1371209.1"/>
    </source>
</evidence>
<feature type="domain" description="VQ" evidence="2">
    <location>
        <begin position="62"/>
        <end position="84"/>
    </location>
</feature>
<evidence type="ECO:0000256" key="1">
    <source>
        <dbReference type="SAM" id="MobiDB-lite"/>
    </source>
</evidence>
<accession>A0AAD8MFT5</accession>
<keyword evidence="4" id="KW-1185">Reference proteome</keyword>
<feature type="region of interest" description="Disordered" evidence="1">
    <location>
        <begin position="177"/>
        <end position="200"/>
    </location>
</feature>
<feature type="compositionally biased region" description="Polar residues" evidence="1">
    <location>
        <begin position="185"/>
        <end position="197"/>
    </location>
</feature>
<evidence type="ECO:0000313" key="4">
    <source>
        <dbReference type="Proteomes" id="UP001237642"/>
    </source>
</evidence>
<dbReference type="PANTHER" id="PTHR33143">
    <property type="entry name" value="F16F4.1 PROTEIN-RELATED"/>
    <property type="match status" value="1"/>
</dbReference>
<dbReference type="GO" id="GO:0005634">
    <property type="term" value="C:nucleus"/>
    <property type="evidence" value="ECO:0007669"/>
    <property type="project" value="TreeGrafter"/>
</dbReference>
<dbReference type="AlphaFoldDB" id="A0AAD8MFT5"/>
<proteinExistence type="predicted"/>
<gene>
    <name evidence="3" type="ORF">POM88_037301</name>
</gene>
<dbReference type="Proteomes" id="UP001237642">
    <property type="component" value="Unassembled WGS sequence"/>
</dbReference>
<reference evidence="3" key="1">
    <citation type="submission" date="2023-02" db="EMBL/GenBank/DDBJ databases">
        <title>Genome of toxic invasive species Heracleum sosnowskyi carries increased number of genes despite the absence of recent whole-genome duplications.</title>
        <authorList>
            <person name="Schelkunov M."/>
            <person name="Shtratnikova V."/>
            <person name="Makarenko M."/>
            <person name="Klepikova A."/>
            <person name="Omelchenko D."/>
            <person name="Novikova G."/>
            <person name="Obukhova E."/>
            <person name="Bogdanov V."/>
            <person name="Penin A."/>
            <person name="Logacheva M."/>
        </authorList>
    </citation>
    <scope>NUCLEOTIDE SEQUENCE</scope>
    <source>
        <strain evidence="3">Hsosn_3</strain>
        <tissue evidence="3">Leaf</tissue>
    </source>
</reference>
<dbReference type="Pfam" id="PF05678">
    <property type="entry name" value="VQ"/>
    <property type="match status" value="1"/>
</dbReference>
<organism evidence="3 4">
    <name type="scientific">Heracleum sosnowskyi</name>
    <dbReference type="NCBI Taxonomy" id="360622"/>
    <lineage>
        <taxon>Eukaryota</taxon>
        <taxon>Viridiplantae</taxon>
        <taxon>Streptophyta</taxon>
        <taxon>Embryophyta</taxon>
        <taxon>Tracheophyta</taxon>
        <taxon>Spermatophyta</taxon>
        <taxon>Magnoliopsida</taxon>
        <taxon>eudicotyledons</taxon>
        <taxon>Gunneridae</taxon>
        <taxon>Pentapetalae</taxon>
        <taxon>asterids</taxon>
        <taxon>campanulids</taxon>
        <taxon>Apiales</taxon>
        <taxon>Apiaceae</taxon>
        <taxon>Apioideae</taxon>
        <taxon>apioid superclade</taxon>
        <taxon>Tordylieae</taxon>
        <taxon>Tordyliinae</taxon>
        <taxon>Heracleum</taxon>
    </lineage>
</organism>
<sequence>MNSSYNFSGKSPRKEIQGPRPTPLQVRKDSHMIRKPPVNVSQQVSQSHSHRQHPPPVIIYTLSPRVYHVEPTEFMQLVQRLTGRKGEVGQSSSAVSDNNIGVISPAARLAATEYVDKLPRGKKEYKAMGEADIGGDIDEITDLFPGILSPPPSSLPPIPQDFFAQSSGTIPLESKSYMDRHDRSSAPTPTHSNNSFSPKIMAYSPDSQDYFINFYDI</sequence>
<dbReference type="InterPro" id="IPR039607">
    <property type="entry name" value="VQ_8/17/18/20/21/25"/>
</dbReference>
<name>A0AAD8MFT5_9APIA</name>
<dbReference type="EMBL" id="JAUIZM010000008">
    <property type="protein sequence ID" value="KAK1371209.1"/>
    <property type="molecule type" value="Genomic_DNA"/>
</dbReference>
<feature type="compositionally biased region" description="Low complexity" evidence="1">
    <location>
        <begin position="36"/>
        <end position="47"/>
    </location>
</feature>
<evidence type="ECO:0000259" key="2">
    <source>
        <dbReference type="Pfam" id="PF05678"/>
    </source>
</evidence>
<dbReference type="PANTHER" id="PTHR33143:SF6">
    <property type="entry name" value="OS08G0102900 PROTEIN"/>
    <property type="match status" value="1"/>
</dbReference>
<comment type="caution">
    <text evidence="3">The sequence shown here is derived from an EMBL/GenBank/DDBJ whole genome shotgun (WGS) entry which is preliminary data.</text>
</comment>
<feature type="region of interest" description="Disordered" evidence="1">
    <location>
        <begin position="1"/>
        <end position="56"/>
    </location>
</feature>